<evidence type="ECO:0000256" key="4">
    <source>
        <dbReference type="ARBA" id="ARBA00022829"/>
    </source>
</evidence>
<evidence type="ECO:0000313" key="8">
    <source>
        <dbReference type="Proteomes" id="UP000007148"/>
    </source>
</evidence>
<evidence type="ECO:0000256" key="1">
    <source>
        <dbReference type="ARBA" id="ARBA00000451"/>
    </source>
</evidence>
<keyword evidence="8" id="KW-1185">Reference proteome</keyword>
<dbReference type="GO" id="GO:0072686">
    <property type="term" value="C:mitotic spindle"/>
    <property type="evidence" value="ECO:0007669"/>
    <property type="project" value="TreeGrafter"/>
</dbReference>
<dbReference type="InterPro" id="IPR030397">
    <property type="entry name" value="SEPARIN_core_dom"/>
</dbReference>
<evidence type="ECO:0000256" key="2">
    <source>
        <dbReference type="ARBA" id="ARBA00012489"/>
    </source>
</evidence>
<feature type="compositionally biased region" description="Basic residues" evidence="5">
    <location>
        <begin position="1"/>
        <end position="12"/>
    </location>
</feature>
<comment type="caution">
    <text evidence="7">The sequence shown here is derived from an EMBL/GenBank/DDBJ whole genome shotgun (WGS) entry which is preliminary data.</text>
</comment>
<feature type="domain" description="Peptidase C50" evidence="6">
    <location>
        <begin position="1748"/>
        <end position="1845"/>
    </location>
</feature>
<dbReference type="GO" id="GO:0006508">
    <property type="term" value="P:proteolysis"/>
    <property type="evidence" value="ECO:0007669"/>
    <property type="project" value="InterPro"/>
</dbReference>
<reference evidence="7 8" key="1">
    <citation type="journal article" date="2011" name="PLoS Pathog.">
        <title>Endophytic Life Strategies Decoded by Genome and Transcriptome Analyses of the Mutualistic Root Symbiont Piriformospora indica.</title>
        <authorList>
            <person name="Zuccaro A."/>
            <person name="Lahrmann U."/>
            <person name="Guldener U."/>
            <person name="Langen G."/>
            <person name="Pfiffi S."/>
            <person name="Biedenkopf D."/>
            <person name="Wong P."/>
            <person name="Samans B."/>
            <person name="Grimm C."/>
            <person name="Basiewicz M."/>
            <person name="Murat C."/>
            <person name="Martin F."/>
            <person name="Kogel K.H."/>
        </authorList>
    </citation>
    <scope>NUCLEOTIDE SEQUENCE [LARGE SCALE GENOMIC DNA]</scope>
    <source>
        <strain evidence="7 8">DSM 11827</strain>
    </source>
</reference>
<name>G4T5A4_SERID</name>
<dbReference type="EC" id="3.4.22.49" evidence="2"/>
<dbReference type="PANTHER" id="PTHR12792:SF0">
    <property type="entry name" value="SEPARIN"/>
    <property type="match status" value="1"/>
</dbReference>
<dbReference type="GO" id="GO:0005634">
    <property type="term" value="C:nucleus"/>
    <property type="evidence" value="ECO:0007669"/>
    <property type="project" value="InterPro"/>
</dbReference>
<keyword evidence="3" id="KW-0378">Hydrolase</keyword>
<dbReference type="Pfam" id="PF03568">
    <property type="entry name" value="Separin_C"/>
    <property type="match status" value="1"/>
</dbReference>
<gene>
    <name evidence="7" type="ORF">PIIN_00159</name>
</gene>
<dbReference type="GO" id="GO:0044732">
    <property type="term" value="C:mitotic spindle pole body"/>
    <property type="evidence" value="ECO:0007669"/>
    <property type="project" value="TreeGrafter"/>
</dbReference>
<dbReference type="STRING" id="1109443.G4T5A4"/>
<evidence type="ECO:0000259" key="6">
    <source>
        <dbReference type="PROSITE" id="PS51700"/>
    </source>
</evidence>
<dbReference type="Proteomes" id="UP000007148">
    <property type="component" value="Unassembled WGS sequence"/>
</dbReference>
<dbReference type="eggNOG" id="KOG1849">
    <property type="taxonomic scope" value="Eukaryota"/>
</dbReference>
<protein>
    <recommendedName>
        <fullName evidence="2">separase</fullName>
        <ecNumber evidence="2">3.4.22.49</ecNumber>
    </recommendedName>
</protein>
<dbReference type="OrthoDB" id="10255632at2759"/>
<organism evidence="7 8">
    <name type="scientific">Serendipita indica (strain DSM 11827)</name>
    <name type="common">Root endophyte fungus</name>
    <name type="synonym">Piriformospora indica</name>
    <dbReference type="NCBI Taxonomy" id="1109443"/>
    <lineage>
        <taxon>Eukaryota</taxon>
        <taxon>Fungi</taxon>
        <taxon>Dikarya</taxon>
        <taxon>Basidiomycota</taxon>
        <taxon>Agaricomycotina</taxon>
        <taxon>Agaricomycetes</taxon>
        <taxon>Sebacinales</taxon>
        <taxon>Serendipitaceae</taxon>
        <taxon>Serendipita</taxon>
    </lineage>
</organism>
<dbReference type="InterPro" id="IPR005314">
    <property type="entry name" value="Peptidase_C50"/>
</dbReference>
<accession>G4T5A4</accession>
<dbReference type="InParanoid" id="G4T5A4"/>
<keyword evidence="4" id="KW-0159">Chromosome partition</keyword>
<evidence type="ECO:0000256" key="3">
    <source>
        <dbReference type="ARBA" id="ARBA00022801"/>
    </source>
</evidence>
<evidence type="ECO:0000313" key="7">
    <source>
        <dbReference type="EMBL" id="CCA66474.1"/>
    </source>
</evidence>
<dbReference type="GO" id="GO:0004197">
    <property type="term" value="F:cysteine-type endopeptidase activity"/>
    <property type="evidence" value="ECO:0007669"/>
    <property type="project" value="InterPro"/>
</dbReference>
<feature type="region of interest" description="Disordered" evidence="5">
    <location>
        <begin position="1"/>
        <end position="36"/>
    </location>
</feature>
<dbReference type="GO" id="GO:0005737">
    <property type="term" value="C:cytoplasm"/>
    <property type="evidence" value="ECO:0007669"/>
    <property type="project" value="TreeGrafter"/>
</dbReference>
<dbReference type="HOGENOM" id="CLU_000777_0_0_1"/>
<dbReference type="GO" id="GO:0051307">
    <property type="term" value="P:meiotic chromosome separation"/>
    <property type="evidence" value="ECO:0007669"/>
    <property type="project" value="TreeGrafter"/>
</dbReference>
<evidence type="ECO:0000256" key="5">
    <source>
        <dbReference type="SAM" id="MobiDB-lite"/>
    </source>
</evidence>
<comment type="catalytic activity">
    <reaction evidence="1">
        <text>All bonds known to be hydrolyzed by this endopeptidase have arginine in P1 and an acidic residue in P4. P6 is often occupied by an acidic residue or by a hydroxy-amino-acid residue, the phosphorylation of which enhances cleavage.</text>
        <dbReference type="EC" id="3.4.22.49"/>
    </reaction>
</comment>
<dbReference type="PANTHER" id="PTHR12792">
    <property type="entry name" value="EXTRA SPINDLE POLES 1-RELATED"/>
    <property type="match status" value="1"/>
</dbReference>
<dbReference type="EMBL" id="CAFZ01000002">
    <property type="protein sequence ID" value="CCA66474.1"/>
    <property type="molecule type" value="Genomic_DNA"/>
</dbReference>
<sequence>MSSGPSRKRPPARRPVQNASGIPIRKHGAVKSEAPNTTPSTLLEILSDPTKISASSLKDTKKLIQELDLDARRSFVMQVLNAISTTINQIYKTGWTRGVDTSTYTEERVQAICEIGNAALSALRSFKVDINSEKAALSLVGRLLALRMFEPAFSMAKEVKVNLETLLLESSPAAEPADTCSSYMEIRHQANVVPDLVILVVKCLSYILQLSLHSVPNGHSQTLVELFHTNKEATKRGDLLCWLQSSNSSNISEQLLPICTAMLKSVDIGVSKFSPLRATELRIYAVQCVLSVATIDEARWIWRHLRNVTSSFKKSARKLNGPEIESVYSSVRACVDIAETRMPVHEFENEPGFVQLKELCPSLGDVQAHKTARGQKQESSSVQAVIMSIDRMLESMPDGDIRQELQSACQGWKTALNRTNEDVQLDHIFRVLERFRRRFINRQGDTVVAMANRILLTTYTTIHSIAALPSSLAPHVLSGIVEIQIYLSKVTLDKANPGTYEESYQHLEAASSLISGASDIDKDRQRTNDLLRCISGASWNQGSILYQANHWDHSIPFIAHGVSIDQILISCLKDGRIDSQKDAWSQFFSQMPRRISLLGGCYMRLGENKTSYETYIKALECWLILSKRDLDQKCPVLSSAQINATLFSQLSCGIIGKITTIGAFNLRLGPELSLAGVGEQHSLSMPLRGSMIESQIQTLARGSRKGRLDAVISHLFDTATHFYSDEHPIRLARLLLVWLEYAYCRGYGSDETQRRFALIRDSLDSDPKMDLNLIHLRTQYRLLWHCWQCIYAHKGCDKRLLEQNAASLLEIIINCTGRDALRSPDGPTPDYDHSDSFPAELDDADWFWGTLERTWKLFGVIGLVEMKLYILDATCRLLRSRGYDKEKQYYFNTYAALADQCLNFELYEQSKKIFEECEIIIRDQPIAATEHSAFLLRYAYFLVTVGDLNKGKELYTEAQAIISGADWGLANNTDPIYKLRCRIKRSQLAALACSTHARIKLADALLSDALQSYLQALRIFNSVIEAAQGILEVESTPKERNPFDMTDMAGTLPETGDPPDGAQETRTRFYNTAQIDGLNWELANHLLNVQLAIARHHILKGTYREAEYFAQEASCIAGAILAPIRLLMVNSLQLEIALHLRSASKSSSYLPKLDLHSKDEPFIGHAYMLLLLAFNRERNGDTEEAKSYLDSAFASLAATNARLLQAGLDTNKNATNKAQESLAIALLHRRAFLSMDESQDELLDDLNQLDNMDAILIMRSLLVCKVASDQTTKIFNSHPDLQSIGSSSLKLPLVPKRRSKKSWNGAEYQLVEVLAELEEHSKEATQSIFLRGAVHQLREACMTLVFALVSQLTLKIEDDEKHWLVAHLLDTSAAPSLEREMLDCIISRREKRGTAQDLQWPDLVQQRHDIPPTSRSSSLSFQLDIKPEQQDIYDQFWNSVEQRLRSSSIEIVSSGRPLPATWTVITISYDEARNTLIVARNRQDKCDLFKLPLKRGARREHDEEPEVLPLGSVVKELDDIIASSVRNGRKAAEVAGKGRNAKARWWAERSELDDRLKTLLENMEYCWFGGFKTIFSKRLNMTRESLMVLQNGINSVFDEVIGTHGRSRSQPKNIDPSLVECMASLTHDCKDEELEDLAYYILDSHQLVGHRLTERQDMMTILKKLRNILKDQVKDTELGCLDEHMFLVLDKELQGLPFESMPILRGRPVSRIPSLSFLLDRLDLARMIRRGRGDAATIAAADGLPLDPANVFYLLNPEGDLKRTEETFAPWLRQMSKVGWKGIIGRRPNVFEVQQALETADLFIYFGHGGAEQYIRGSKIRALNRCASTMLWGCSSGHMAYAGDFDRSGTPYNYLLAGCPLLVANLWDVTDRDIDKFAHSVFSMLRLDAEMVSGGSARETENVSVVDAVAQSRDVCKLKYLTGSAPVVYGIPFYL</sequence>
<dbReference type="OMA" id="VAFCEYW"/>
<dbReference type="PROSITE" id="PS51700">
    <property type="entry name" value="SEPARIN"/>
    <property type="match status" value="1"/>
</dbReference>
<proteinExistence type="predicted"/>